<protein>
    <submittedName>
        <fullName evidence="2">Fe-S cluster assembly sulfur transfer protein SufU</fullName>
    </submittedName>
</protein>
<dbReference type="CDD" id="cd06664">
    <property type="entry name" value="IscU_like"/>
    <property type="match status" value="1"/>
</dbReference>
<sequence>MLDDLYRQIVMDHAKYKRNYGKLEGQKGVHTILYKNPTCGDVMVLYIQLGENGIEDLSFEGEGCSISMASCSMMTELLKINTVKECREKREAFERLIRDGELKDDVDLGDAASLQGVHRLRARHNCALMPWQALDKWLEEQEIGNH</sequence>
<dbReference type="InterPro" id="IPR002871">
    <property type="entry name" value="NIF_FeS_clus_asmbl_NifU_N"/>
</dbReference>
<evidence type="ECO:0000259" key="1">
    <source>
        <dbReference type="Pfam" id="PF01592"/>
    </source>
</evidence>
<dbReference type="EMBL" id="JBHLTP010000003">
    <property type="protein sequence ID" value="MFC0522947.1"/>
    <property type="molecule type" value="Genomic_DNA"/>
</dbReference>
<feature type="domain" description="NIF system FeS cluster assembly NifU N-terminal" evidence="1">
    <location>
        <begin position="6"/>
        <end position="126"/>
    </location>
</feature>
<organism evidence="2 3">
    <name type="scientific">Pontibacillus salicampi</name>
    <dbReference type="NCBI Taxonomy" id="1449801"/>
    <lineage>
        <taxon>Bacteria</taxon>
        <taxon>Bacillati</taxon>
        <taxon>Bacillota</taxon>
        <taxon>Bacilli</taxon>
        <taxon>Bacillales</taxon>
        <taxon>Bacillaceae</taxon>
        <taxon>Pontibacillus</taxon>
    </lineage>
</organism>
<keyword evidence="3" id="KW-1185">Reference proteome</keyword>
<accession>A0ABV6LKV6</accession>
<evidence type="ECO:0000313" key="2">
    <source>
        <dbReference type="EMBL" id="MFC0522947.1"/>
    </source>
</evidence>
<dbReference type="SUPFAM" id="SSF82649">
    <property type="entry name" value="SufE/NifU"/>
    <property type="match status" value="1"/>
</dbReference>
<dbReference type="PANTHER" id="PTHR10093">
    <property type="entry name" value="IRON-SULFUR CLUSTER ASSEMBLY ENZYME NIFU HOMOLOG"/>
    <property type="match status" value="1"/>
</dbReference>
<dbReference type="NCBIfam" id="TIGR01994">
    <property type="entry name" value="SUF_scaf_2"/>
    <property type="match status" value="1"/>
</dbReference>
<reference evidence="2 3" key="1">
    <citation type="submission" date="2024-09" db="EMBL/GenBank/DDBJ databases">
        <authorList>
            <person name="Sun Q."/>
            <person name="Mori K."/>
        </authorList>
    </citation>
    <scope>NUCLEOTIDE SEQUENCE [LARGE SCALE GENOMIC DNA]</scope>
    <source>
        <strain evidence="2 3">NCAIM B.02529</strain>
    </source>
</reference>
<dbReference type="Pfam" id="PF01592">
    <property type="entry name" value="NifU_N"/>
    <property type="match status" value="1"/>
</dbReference>
<proteinExistence type="predicted"/>
<comment type="caution">
    <text evidence="2">The sequence shown here is derived from an EMBL/GenBank/DDBJ whole genome shotgun (WGS) entry which is preliminary data.</text>
</comment>
<dbReference type="Gene3D" id="3.90.1010.10">
    <property type="match status" value="1"/>
</dbReference>
<dbReference type="RefSeq" id="WP_377345470.1">
    <property type="nucleotide sequence ID" value="NZ_JBHLTP010000003.1"/>
</dbReference>
<dbReference type="Proteomes" id="UP001589836">
    <property type="component" value="Unassembled WGS sequence"/>
</dbReference>
<evidence type="ECO:0000313" key="3">
    <source>
        <dbReference type="Proteomes" id="UP001589836"/>
    </source>
</evidence>
<name>A0ABV6LKV6_9BACI</name>
<gene>
    <name evidence="2" type="primary">sufU</name>
    <name evidence="2" type="ORF">ACFFGV_04990</name>
</gene>